<evidence type="ECO:0000313" key="1">
    <source>
        <dbReference type="EMBL" id="TKD04412.1"/>
    </source>
</evidence>
<protein>
    <submittedName>
        <fullName evidence="1">Ferritin-like domain-containing protein</fullName>
    </submittedName>
</protein>
<proteinExistence type="predicted"/>
<dbReference type="InterPro" id="IPR009078">
    <property type="entry name" value="Ferritin-like_SF"/>
</dbReference>
<dbReference type="EMBL" id="SSMQ01000025">
    <property type="protein sequence ID" value="TKD04412.1"/>
    <property type="molecule type" value="Genomic_DNA"/>
</dbReference>
<reference evidence="1 2" key="1">
    <citation type="submission" date="2019-04" db="EMBL/GenBank/DDBJ databases">
        <authorList>
            <person name="Li Y."/>
            <person name="Wang J."/>
        </authorList>
    </citation>
    <scope>NUCLEOTIDE SEQUENCE [LARGE SCALE GENOMIC DNA]</scope>
    <source>
        <strain evidence="1 2">DSM 14668</strain>
    </source>
</reference>
<dbReference type="OrthoDB" id="5291582at2"/>
<keyword evidence="2" id="KW-1185">Reference proteome</keyword>
<organism evidence="1 2">
    <name type="scientific">Polyangium fumosum</name>
    <dbReference type="NCBI Taxonomy" id="889272"/>
    <lineage>
        <taxon>Bacteria</taxon>
        <taxon>Pseudomonadati</taxon>
        <taxon>Myxococcota</taxon>
        <taxon>Polyangia</taxon>
        <taxon>Polyangiales</taxon>
        <taxon>Polyangiaceae</taxon>
        <taxon>Polyangium</taxon>
    </lineage>
</organism>
<dbReference type="CDD" id="cd00657">
    <property type="entry name" value="Ferritin_like"/>
    <property type="match status" value="1"/>
</dbReference>
<sequence>MKEPTDIGMNRTGIGTSPLDSKELIEAAEATVPSAEGDESGIAGLRMSYISESGILGTMPPPSTVKGAVKSVLDGLSAKNPAVFLDKLAERLQFERTGTRMYESVIAKFDALGGFDGGPSRETLLEFHDEELRHFHVLRSALESMGADPTALTPSADIAAVEASGLVQVLNDPRTTLPQSLHALLVAELADTEGWDMLIELATSLGHEAMADDFRDAMRAEEKHLAHVRQWVANHVMQDAEGTMEQAA</sequence>
<name>A0A4U1J8X6_9BACT</name>
<dbReference type="RefSeq" id="WP_136931381.1">
    <property type="nucleotide sequence ID" value="NZ_SSMQ01000025.1"/>
</dbReference>
<dbReference type="Proteomes" id="UP000309215">
    <property type="component" value="Unassembled WGS sequence"/>
</dbReference>
<dbReference type="Gene3D" id="1.20.1260.10">
    <property type="match status" value="1"/>
</dbReference>
<gene>
    <name evidence="1" type="ORF">E8A74_23940</name>
</gene>
<evidence type="ECO:0000313" key="2">
    <source>
        <dbReference type="Proteomes" id="UP000309215"/>
    </source>
</evidence>
<accession>A0A4U1J8X6</accession>
<dbReference type="SUPFAM" id="SSF47240">
    <property type="entry name" value="Ferritin-like"/>
    <property type="match status" value="1"/>
</dbReference>
<dbReference type="InterPro" id="IPR012347">
    <property type="entry name" value="Ferritin-like"/>
</dbReference>
<dbReference type="AlphaFoldDB" id="A0A4U1J8X6"/>
<comment type="caution">
    <text evidence="1">The sequence shown here is derived from an EMBL/GenBank/DDBJ whole genome shotgun (WGS) entry which is preliminary data.</text>
</comment>